<dbReference type="CDD" id="cd13399">
    <property type="entry name" value="Slt35-like"/>
    <property type="match status" value="1"/>
</dbReference>
<protein>
    <submittedName>
        <fullName evidence="3">Lytic murein transglycosylase B</fullName>
    </submittedName>
</protein>
<evidence type="ECO:0000259" key="2">
    <source>
        <dbReference type="Pfam" id="PF13406"/>
    </source>
</evidence>
<reference evidence="3 4" key="1">
    <citation type="journal article" date="2016" name="Nat. Commun.">
        <title>Thousands of microbial genomes shed light on interconnected biogeochemical processes in an aquifer system.</title>
        <authorList>
            <person name="Anantharaman K."/>
            <person name="Brown C.T."/>
            <person name="Hug L.A."/>
            <person name="Sharon I."/>
            <person name="Castelle C.J."/>
            <person name="Probst A.J."/>
            <person name="Thomas B.C."/>
            <person name="Singh A."/>
            <person name="Wilkins M.J."/>
            <person name="Karaoz U."/>
            <person name="Brodie E.L."/>
            <person name="Williams K.H."/>
            <person name="Hubbard S.S."/>
            <person name="Banfield J.F."/>
        </authorList>
    </citation>
    <scope>NUCLEOTIDE SEQUENCE [LARGE SCALE GENOMIC DNA]</scope>
</reference>
<feature type="domain" description="Transglycosylase SLT" evidence="2">
    <location>
        <begin position="25"/>
        <end position="306"/>
    </location>
</feature>
<dbReference type="SUPFAM" id="SSF53955">
    <property type="entry name" value="Lysozyme-like"/>
    <property type="match status" value="1"/>
</dbReference>
<name>A0A1F6THW4_9PROT</name>
<dbReference type="Gene3D" id="1.10.530.10">
    <property type="match status" value="1"/>
</dbReference>
<dbReference type="FunFam" id="1.10.8.350:FF:000001">
    <property type="entry name" value="Lytic murein transglycosylase B"/>
    <property type="match status" value="1"/>
</dbReference>
<evidence type="ECO:0000256" key="1">
    <source>
        <dbReference type="PIRSR" id="PIRSR611757-1"/>
    </source>
</evidence>
<dbReference type="Gene3D" id="1.10.8.350">
    <property type="entry name" value="Bacterial muramidase"/>
    <property type="match status" value="1"/>
</dbReference>
<accession>A0A1F6THW4</accession>
<dbReference type="InterPro" id="IPR043426">
    <property type="entry name" value="MltB-like"/>
</dbReference>
<evidence type="ECO:0000313" key="4">
    <source>
        <dbReference type="Proteomes" id="UP000177925"/>
    </source>
</evidence>
<organism evidence="3 4">
    <name type="scientific">Candidatus Muproteobacteria bacterium RBG_16_64_11</name>
    <dbReference type="NCBI Taxonomy" id="1817758"/>
    <lineage>
        <taxon>Bacteria</taxon>
        <taxon>Pseudomonadati</taxon>
        <taxon>Pseudomonadota</taxon>
        <taxon>Candidatus Muproteobacteria</taxon>
    </lineage>
</organism>
<dbReference type="Pfam" id="PF13406">
    <property type="entry name" value="SLT_2"/>
    <property type="match status" value="1"/>
</dbReference>
<dbReference type="PANTHER" id="PTHR30163:SF9">
    <property type="entry name" value="MEMBRANE-BOUND LYTIC MUREIN TRANSGLYCOSYLASE B"/>
    <property type="match status" value="1"/>
</dbReference>
<dbReference type="AlphaFoldDB" id="A0A1F6THW4"/>
<dbReference type="InterPro" id="IPR031304">
    <property type="entry name" value="SLT_2"/>
</dbReference>
<comment type="caution">
    <text evidence="3">The sequence shown here is derived from an EMBL/GenBank/DDBJ whole genome shotgun (WGS) entry which is preliminary data.</text>
</comment>
<dbReference type="GO" id="GO:0008933">
    <property type="term" value="F:peptidoglycan lytic transglycosylase activity"/>
    <property type="evidence" value="ECO:0007669"/>
    <property type="project" value="TreeGrafter"/>
</dbReference>
<dbReference type="STRING" id="1817758.A2150_05605"/>
<dbReference type="GO" id="GO:0009253">
    <property type="term" value="P:peptidoglycan catabolic process"/>
    <property type="evidence" value="ECO:0007669"/>
    <property type="project" value="TreeGrafter"/>
</dbReference>
<dbReference type="EMBL" id="MFSS01000015">
    <property type="protein sequence ID" value="OGI44679.1"/>
    <property type="molecule type" value="Genomic_DNA"/>
</dbReference>
<dbReference type="InterPro" id="IPR023346">
    <property type="entry name" value="Lysozyme-like_dom_sf"/>
</dbReference>
<gene>
    <name evidence="3" type="ORF">A2150_05605</name>
</gene>
<sequence>MLVAVLLLPLPAAAIEIDNYPALVELIDKLHDRHGFSKVTLRNWFTQARIVPEIIEAITRPKEDLPWHEYRKIFVTEERTARGVEYWKDNAASLERARRDYGVDPEVIVAIIGVETRYGKNTGRHQVLSALATLALEYPRRSEFFRRELEQFLLLARELKVDPLKIKGSYAGAMGAPQFMPSSYRHYAVDFDKDGKRDLLANTEDVIGSVANYLKQHGWQPGETITRDLYIEDWLHVLIRSLQPAMTADNTVKPVSAAVVAPEAAAVVTLEGEDGPIYRFGYTNLNVIMRYNTSKRYAMAVFELSQNLRKRYDEAQ</sequence>
<proteinExistence type="predicted"/>
<dbReference type="InterPro" id="IPR011757">
    <property type="entry name" value="Lytic_transglycosylase_MltB"/>
</dbReference>
<dbReference type="PANTHER" id="PTHR30163">
    <property type="entry name" value="MEMBRANE-BOUND LYTIC MUREIN TRANSGLYCOSYLASE B"/>
    <property type="match status" value="1"/>
</dbReference>
<evidence type="ECO:0000313" key="3">
    <source>
        <dbReference type="EMBL" id="OGI44679.1"/>
    </source>
</evidence>
<dbReference type="Proteomes" id="UP000177925">
    <property type="component" value="Unassembled WGS sequence"/>
</dbReference>
<dbReference type="NCBIfam" id="TIGR02282">
    <property type="entry name" value="MltB"/>
    <property type="match status" value="1"/>
</dbReference>
<feature type="active site" evidence="1">
    <location>
        <position position="115"/>
    </location>
</feature>